<accession>C5BQD8</accession>
<evidence type="ECO:0000313" key="2">
    <source>
        <dbReference type="EMBL" id="ACR11510.1"/>
    </source>
</evidence>
<organism evidence="2 3">
    <name type="scientific">Teredinibacter turnerae (strain ATCC 39867 / T7901)</name>
    <dbReference type="NCBI Taxonomy" id="377629"/>
    <lineage>
        <taxon>Bacteria</taxon>
        <taxon>Pseudomonadati</taxon>
        <taxon>Pseudomonadota</taxon>
        <taxon>Gammaproteobacteria</taxon>
        <taxon>Cellvibrionales</taxon>
        <taxon>Cellvibrionaceae</taxon>
        <taxon>Teredinibacter</taxon>
    </lineage>
</organism>
<dbReference type="EMBL" id="CP001614">
    <property type="protein sequence ID" value="ACR11510.1"/>
    <property type="molecule type" value="Genomic_DNA"/>
</dbReference>
<proteinExistence type="predicted"/>
<feature type="transmembrane region" description="Helical" evidence="1">
    <location>
        <begin position="148"/>
        <end position="166"/>
    </location>
</feature>
<keyword evidence="3" id="KW-1185">Reference proteome</keyword>
<keyword evidence="1" id="KW-1133">Transmembrane helix</keyword>
<dbReference type="OrthoDB" id="161727at2"/>
<sequence>MIWLTLVKLTLVPGLILVATRIAGRFGPVIGGLVTALPLVAGPITLILAWEQGEDFAVESATGTLRGIPAVAVFCLVYSRFAMAEKPWWLAFCAALTGFSAAAAILLAWQSTPLIIYLGGVFIVWLVYRLLPKPNVDIILARVDWRQMLIRMQAAVVLVLAVTAGASRSGPMLSGVLVVFPVATTIMAVFTHRSAGAAAAVLLLRGLVAGFVGLLFFYFSLSFLSSSLGFYVAFVLALVAVIIYQYGYSRVLLRKSV</sequence>
<dbReference type="RefSeq" id="WP_015817622.1">
    <property type="nucleotide sequence ID" value="NC_012997.1"/>
</dbReference>
<evidence type="ECO:0000256" key="1">
    <source>
        <dbReference type="SAM" id="Phobius"/>
    </source>
</evidence>
<feature type="transmembrane region" description="Helical" evidence="1">
    <location>
        <begin position="6"/>
        <end position="23"/>
    </location>
</feature>
<feature type="transmembrane region" description="Helical" evidence="1">
    <location>
        <begin position="172"/>
        <end position="190"/>
    </location>
</feature>
<gene>
    <name evidence="2" type="ordered locus">TERTU_0987</name>
</gene>
<evidence type="ECO:0000313" key="3">
    <source>
        <dbReference type="Proteomes" id="UP000009080"/>
    </source>
</evidence>
<dbReference type="AlphaFoldDB" id="C5BQD8"/>
<feature type="transmembrane region" description="Helical" evidence="1">
    <location>
        <begin position="230"/>
        <end position="248"/>
    </location>
</feature>
<dbReference type="eggNOG" id="ENOG502ZAKB">
    <property type="taxonomic scope" value="Bacteria"/>
</dbReference>
<feature type="transmembrane region" description="Helical" evidence="1">
    <location>
        <begin position="115"/>
        <end position="132"/>
    </location>
</feature>
<name>C5BQD8_TERTT</name>
<feature type="transmembrane region" description="Helical" evidence="1">
    <location>
        <begin position="56"/>
        <end position="77"/>
    </location>
</feature>
<protein>
    <submittedName>
        <fullName evidence="2">Membrane protein</fullName>
    </submittedName>
</protein>
<feature type="transmembrane region" description="Helical" evidence="1">
    <location>
        <begin position="202"/>
        <end position="224"/>
    </location>
</feature>
<dbReference type="STRING" id="377629.TERTU_0987"/>
<keyword evidence="1" id="KW-0812">Transmembrane</keyword>
<feature type="transmembrane region" description="Helical" evidence="1">
    <location>
        <begin position="89"/>
        <end position="109"/>
    </location>
</feature>
<reference evidence="2 3" key="1">
    <citation type="journal article" date="2009" name="PLoS ONE">
        <title>The complete genome of Teredinibacter turnerae T7901: an intracellular endosymbiont of marine wood-boring bivalves (shipworms).</title>
        <authorList>
            <person name="Yang J.C."/>
            <person name="Madupu R."/>
            <person name="Durkin A.S."/>
            <person name="Ekborg N.A."/>
            <person name="Pedamallu C.S."/>
            <person name="Hostetler J.B."/>
            <person name="Radune D."/>
            <person name="Toms B.S."/>
            <person name="Henrissat B."/>
            <person name="Coutinho P.M."/>
            <person name="Schwarz S."/>
            <person name="Field L."/>
            <person name="Trindade-Silva A.E."/>
            <person name="Soares C.A.G."/>
            <person name="Elshahawi S."/>
            <person name="Hanora A."/>
            <person name="Schmidt E.W."/>
            <person name="Haygood M.G."/>
            <person name="Posfai J."/>
            <person name="Benner J."/>
            <person name="Madinger C."/>
            <person name="Nove J."/>
            <person name="Anton B."/>
            <person name="Chaudhary K."/>
            <person name="Foster J."/>
            <person name="Holman A."/>
            <person name="Kumar S."/>
            <person name="Lessard P.A."/>
            <person name="Luyten Y.A."/>
            <person name="Slatko B."/>
            <person name="Wood N."/>
            <person name="Wu B."/>
            <person name="Teplitski M."/>
            <person name="Mougous J.D."/>
            <person name="Ward N."/>
            <person name="Eisen J.A."/>
            <person name="Badger J.H."/>
            <person name="Distel D.L."/>
        </authorList>
    </citation>
    <scope>NUCLEOTIDE SEQUENCE [LARGE SCALE GENOMIC DNA]</scope>
    <source>
        <strain evidence="3">ATCC 39867 / T7901</strain>
    </source>
</reference>
<dbReference type="Proteomes" id="UP000009080">
    <property type="component" value="Chromosome"/>
</dbReference>
<dbReference type="HOGENOM" id="CLU_082723_1_1_6"/>
<feature type="transmembrane region" description="Helical" evidence="1">
    <location>
        <begin position="30"/>
        <end position="50"/>
    </location>
</feature>
<keyword evidence="1" id="KW-0472">Membrane</keyword>
<dbReference type="KEGG" id="ttu:TERTU_0987"/>